<dbReference type="Pfam" id="PF01297">
    <property type="entry name" value="ZnuA"/>
    <property type="match status" value="1"/>
</dbReference>
<keyword evidence="3" id="KW-0479">Metal-binding</keyword>
<evidence type="ECO:0000313" key="8">
    <source>
        <dbReference type="EMBL" id="PPK93196.1"/>
    </source>
</evidence>
<dbReference type="GO" id="GO:0030313">
    <property type="term" value="C:cell envelope"/>
    <property type="evidence" value="ECO:0007669"/>
    <property type="project" value="UniProtKB-SubCell"/>
</dbReference>
<dbReference type="PANTHER" id="PTHR42953">
    <property type="entry name" value="HIGH-AFFINITY ZINC UPTAKE SYSTEM PROTEIN ZNUA-RELATED"/>
    <property type="match status" value="1"/>
</dbReference>
<dbReference type="Proteomes" id="UP000239485">
    <property type="component" value="Unassembled WGS sequence"/>
</dbReference>
<dbReference type="InterPro" id="IPR006128">
    <property type="entry name" value="Lipoprotein_PsaA-like"/>
</dbReference>
<evidence type="ECO:0000256" key="7">
    <source>
        <dbReference type="SAM" id="SignalP"/>
    </source>
</evidence>
<dbReference type="PANTHER" id="PTHR42953:SF1">
    <property type="entry name" value="METAL-BINDING PROTEIN HI_0362-RELATED"/>
    <property type="match status" value="1"/>
</dbReference>
<accession>A0A2S6IG78</accession>
<evidence type="ECO:0000313" key="9">
    <source>
        <dbReference type="Proteomes" id="UP000239485"/>
    </source>
</evidence>
<dbReference type="AlphaFoldDB" id="A0A2S6IG78"/>
<keyword evidence="2 5" id="KW-0813">Transport</keyword>
<proteinExistence type="inferred from homology"/>
<feature type="chain" id="PRO_5039672544" evidence="7">
    <location>
        <begin position="28"/>
        <end position="351"/>
    </location>
</feature>
<comment type="similarity">
    <text evidence="5">Belongs to the bacterial solute-binding protein 9 family.</text>
</comment>
<evidence type="ECO:0000256" key="3">
    <source>
        <dbReference type="ARBA" id="ARBA00022723"/>
    </source>
</evidence>
<comment type="caution">
    <text evidence="8">The sequence shown here is derived from an EMBL/GenBank/DDBJ whole genome shotgun (WGS) entry which is preliminary data.</text>
</comment>
<dbReference type="InterPro" id="IPR050492">
    <property type="entry name" value="Bact_metal-bind_prot9"/>
</dbReference>
<evidence type="ECO:0000256" key="4">
    <source>
        <dbReference type="ARBA" id="ARBA00022729"/>
    </source>
</evidence>
<dbReference type="GO" id="GO:0030001">
    <property type="term" value="P:metal ion transport"/>
    <property type="evidence" value="ECO:0007669"/>
    <property type="project" value="InterPro"/>
</dbReference>
<feature type="signal peptide" evidence="7">
    <location>
        <begin position="1"/>
        <end position="27"/>
    </location>
</feature>
<dbReference type="GO" id="GO:0007155">
    <property type="term" value="P:cell adhesion"/>
    <property type="evidence" value="ECO:0007669"/>
    <property type="project" value="InterPro"/>
</dbReference>
<dbReference type="InterPro" id="IPR006127">
    <property type="entry name" value="ZnuA-like"/>
</dbReference>
<dbReference type="OrthoDB" id="5296019at2"/>
<comment type="subcellular location">
    <subcellularLocation>
        <location evidence="1">Cell envelope</location>
    </subcellularLocation>
</comment>
<dbReference type="RefSeq" id="WP_104434083.1">
    <property type="nucleotide sequence ID" value="NZ_PTJD01000011.1"/>
</dbReference>
<keyword evidence="4 7" id="KW-0732">Signal</keyword>
<dbReference type="SUPFAM" id="SSF53807">
    <property type="entry name" value="Helical backbone' metal receptor"/>
    <property type="match status" value="1"/>
</dbReference>
<evidence type="ECO:0000256" key="2">
    <source>
        <dbReference type="ARBA" id="ARBA00022448"/>
    </source>
</evidence>
<dbReference type="EMBL" id="PTJD01000011">
    <property type="protein sequence ID" value="PPK93196.1"/>
    <property type="molecule type" value="Genomic_DNA"/>
</dbReference>
<organism evidence="8 9">
    <name type="scientific">Kineococcus xinjiangensis</name>
    <dbReference type="NCBI Taxonomy" id="512762"/>
    <lineage>
        <taxon>Bacteria</taxon>
        <taxon>Bacillati</taxon>
        <taxon>Actinomycetota</taxon>
        <taxon>Actinomycetes</taxon>
        <taxon>Kineosporiales</taxon>
        <taxon>Kineosporiaceae</taxon>
        <taxon>Kineococcus</taxon>
    </lineage>
</organism>
<evidence type="ECO:0000256" key="5">
    <source>
        <dbReference type="RuleBase" id="RU003512"/>
    </source>
</evidence>
<dbReference type="Gene3D" id="3.40.50.1980">
    <property type="entry name" value="Nitrogenase molybdenum iron protein domain"/>
    <property type="match status" value="2"/>
</dbReference>
<feature type="region of interest" description="Disordered" evidence="6">
    <location>
        <begin position="138"/>
        <end position="180"/>
    </location>
</feature>
<evidence type="ECO:0000256" key="6">
    <source>
        <dbReference type="SAM" id="MobiDB-lite"/>
    </source>
</evidence>
<reference evidence="8 9" key="1">
    <citation type="submission" date="2018-02" db="EMBL/GenBank/DDBJ databases">
        <title>Genomic Encyclopedia of Archaeal and Bacterial Type Strains, Phase II (KMG-II): from individual species to whole genera.</title>
        <authorList>
            <person name="Goeker M."/>
        </authorList>
    </citation>
    <scope>NUCLEOTIDE SEQUENCE [LARGE SCALE GENOMIC DNA]</scope>
    <source>
        <strain evidence="8 9">DSM 22857</strain>
    </source>
</reference>
<feature type="compositionally biased region" description="Basic and acidic residues" evidence="6">
    <location>
        <begin position="138"/>
        <end position="162"/>
    </location>
</feature>
<evidence type="ECO:0000256" key="1">
    <source>
        <dbReference type="ARBA" id="ARBA00004196"/>
    </source>
</evidence>
<gene>
    <name evidence="8" type="ORF">CLV92_111113</name>
</gene>
<protein>
    <submittedName>
        <fullName evidence="8">Zinc/manganese transport system substrate-binding protein</fullName>
    </submittedName>
</protein>
<sequence>MTSPAPRRRRAAAATALTTALVLGASACGGAGSDPATAAGEGPAEDSTLSVVASTDVYGDIARAIAGERAEVVSIIDDPAQDPHSYEASTRDQLAVKRADVVIANGGGYDPYMDAMLDAVGRDGRTVITAVDLFDGGEHAGGEHAAEGHAGGEHAGDEHAEETADAAAEDEHGHGHGGVNEHVWYDLDTAQHVAEELVGALSAASPEDAATFEANGEAFAERIAGLLARQEELRATTQGKGVAVTEPLPVHMLAALDMVDRTPAEFSESMEEGSDVSPAVLQETLTVLGSGQVAVLVYNEQTSGAQTEQVEEAAREAGVPVVPVTETLPDGKDYATWMSDTLTALEEALTP</sequence>
<keyword evidence="9" id="KW-1185">Reference proteome</keyword>
<dbReference type="GO" id="GO:0046872">
    <property type="term" value="F:metal ion binding"/>
    <property type="evidence" value="ECO:0007669"/>
    <property type="project" value="UniProtKB-KW"/>
</dbReference>
<name>A0A2S6IG78_9ACTN</name>
<dbReference type="PRINTS" id="PR00690">
    <property type="entry name" value="ADHESNFAMILY"/>
</dbReference>
<dbReference type="PROSITE" id="PS51257">
    <property type="entry name" value="PROKAR_LIPOPROTEIN"/>
    <property type="match status" value="1"/>
</dbReference>